<reference evidence="8 9" key="1">
    <citation type="submission" date="2015-04" db="EMBL/GenBank/DDBJ databases">
        <authorList>
            <person name="Heijne W.H."/>
            <person name="Fedorova N.D."/>
            <person name="Nierman W.C."/>
            <person name="Vollebregt A.W."/>
            <person name="Zhao Z."/>
            <person name="Wu L."/>
            <person name="Kumar M."/>
            <person name="Stam H."/>
            <person name="van den Berg M.A."/>
            <person name="Pel H.J."/>
        </authorList>
    </citation>
    <scope>NUCLEOTIDE SEQUENCE [LARGE SCALE GENOMIC DNA]</scope>
    <source>
        <strain evidence="8 9">CBS 393.64</strain>
    </source>
</reference>
<feature type="transmembrane region" description="Helical" evidence="6">
    <location>
        <begin position="1102"/>
        <end position="1126"/>
    </location>
</feature>
<organism evidence="8 9">
    <name type="scientific">Rasamsonia emersonii (strain ATCC 16479 / CBS 393.64 / IMI 116815)</name>
    <dbReference type="NCBI Taxonomy" id="1408163"/>
    <lineage>
        <taxon>Eukaryota</taxon>
        <taxon>Fungi</taxon>
        <taxon>Dikarya</taxon>
        <taxon>Ascomycota</taxon>
        <taxon>Pezizomycotina</taxon>
        <taxon>Eurotiomycetes</taxon>
        <taxon>Eurotiomycetidae</taxon>
        <taxon>Eurotiales</taxon>
        <taxon>Trichocomaceae</taxon>
        <taxon>Rasamsonia</taxon>
    </lineage>
</organism>
<dbReference type="InterPro" id="IPR036259">
    <property type="entry name" value="MFS_trans_sf"/>
</dbReference>
<dbReference type="PANTHER" id="PTHR23294">
    <property type="entry name" value="ET TRANSLATION PRODUCT-RELATED"/>
    <property type="match status" value="1"/>
</dbReference>
<feature type="compositionally biased region" description="Low complexity" evidence="5">
    <location>
        <begin position="266"/>
        <end position="288"/>
    </location>
</feature>
<dbReference type="SUPFAM" id="SSF103473">
    <property type="entry name" value="MFS general substrate transporter"/>
    <property type="match status" value="1"/>
</dbReference>
<keyword evidence="4 6" id="KW-0472">Membrane</keyword>
<comment type="caution">
    <text evidence="8">The sequence shown here is derived from an EMBL/GenBank/DDBJ whole genome shotgun (WGS) entry which is preliminary data.</text>
</comment>
<feature type="compositionally biased region" description="Low complexity" evidence="5">
    <location>
        <begin position="457"/>
        <end position="470"/>
    </location>
</feature>
<proteinExistence type="predicted"/>
<evidence type="ECO:0000313" key="8">
    <source>
        <dbReference type="EMBL" id="KKA17910.1"/>
    </source>
</evidence>
<gene>
    <name evidence="8" type="ORF">T310_8152</name>
</gene>
<evidence type="ECO:0000256" key="7">
    <source>
        <dbReference type="SAM" id="SignalP"/>
    </source>
</evidence>
<evidence type="ECO:0000256" key="3">
    <source>
        <dbReference type="ARBA" id="ARBA00022989"/>
    </source>
</evidence>
<feature type="transmembrane region" description="Helical" evidence="6">
    <location>
        <begin position="1060"/>
        <end position="1082"/>
    </location>
</feature>
<dbReference type="OrthoDB" id="196103at2759"/>
<dbReference type="Proteomes" id="UP000053958">
    <property type="component" value="Unassembled WGS sequence"/>
</dbReference>
<feature type="compositionally biased region" description="Low complexity" evidence="5">
    <location>
        <begin position="58"/>
        <end position="81"/>
    </location>
</feature>
<feature type="region of interest" description="Disordered" evidence="5">
    <location>
        <begin position="244"/>
        <end position="288"/>
    </location>
</feature>
<dbReference type="AlphaFoldDB" id="A0A0F4YIG5"/>
<protein>
    <recommendedName>
        <fullName evidence="10">DUF895 domain membrane protein</fullName>
    </recommendedName>
</protein>
<sequence>MAWQKNILPLLMLLHLSTFAFGFDLRHAPRYANSSSAISFSRSSRSSTSPVYHSSRSAATTLSSVPVPSSAHSSSTGPSRSIKSSAAAGQSKYTPSSSSKTVHDVSKSTPQSHTSGASRETIPGTIRETTSKATTGTTSEITPGTTAETTSSSAAIIAASLTSTITSPPSGFSTVYVTNSQWTANTLVTTTDAHGQHTIVPVLWHHGGGIELWGLPKLPKVAFKLPGLPEFCLFSCGSGSEPGVPVVEGGGNPDDSEPKNSEPHNSEPTTEESSTKTTSHTSSTTSTSCSQHAVTDTYVSCTTATSGVSTICKTSYSTITGCSVTGTATTTFASCSSGGTASGCPTLETDPLTEIDMLWADDDEDITTPASTTSRSSETTTRQQSSSSTLSHSQHSGSSSPAASPRLTTASKTTTTHVTSKASTSTHAASSTHMQSSTHSQSSTHTESSKHTEVSTHTESPTLTDHPTHTITTTHHSYTYTNLVDGNIYACESSSVGNGDGFPYTVCEGSSTKVGTDTAFPKPTPSYQDGTCRLHIIEASESAYETFFAGLYVYDGGNKQLKNQTWQKRNWGDTLTIRSTDSKLPYDVSATFVKGEYVTIGKEKRVAPPPIKPGIMAFEKWPIDIAYGPTKWSSSDQDESKLPNCQVGGWDNGNFVDWLEAVETFGMVQQVPKYETDETLGVPRSQHYSKLVMGLTSTADSMGPAKKVSIVYSYEVKGPRLIRSEMQLWYVVVSYDCSYISSRGYVAKRQSTMARSILSTNQENHGMIATLHRWYRGTLYQAVILGLVSFTQPGIWDALNKTSENRWSGLGAGGLATPYFVNASNAITYVIMIVTCPLFAIAGNRFSNLKWVLVSGTIGYVPYFAALYCNSVYGTEWFLLFGAVTCGFSAAALWVSEAAIAVGYPEPDRSGTYRSIIGNSVQFALNVGDSKQGSISPNTYLVMIGLSCAGLPLALTISPPQGLIRKDGKQPTFSSEKEVSLLGGLRNIWKALKKRHILLLLPIFTTVRWSGTYQGMYLTTYFSVRGRALAGFVSTLCGTTATVLWGWLLDSKRIFRTRWALANAGWWTMLAVYTAQWIYNFILQVEMQNTHPNPVLDITSPGYARAMAVYCLYSIGSNASVVWTYWILGTYDSHVDTLAYTTALLRSAESLGFAIAYGIGSSSRTSLMTNLVVSFVVFWISVPCTTYVAWKVQEGNPADDKSTSY</sequence>
<feature type="compositionally biased region" description="Polar residues" evidence="5">
    <location>
        <begin position="107"/>
        <end position="118"/>
    </location>
</feature>
<accession>A0A0F4YIG5</accession>
<dbReference type="InterPro" id="IPR051617">
    <property type="entry name" value="UNC-93-like_regulator"/>
</dbReference>
<evidence type="ECO:0000256" key="1">
    <source>
        <dbReference type="ARBA" id="ARBA00004141"/>
    </source>
</evidence>
<comment type="subcellular location">
    <subcellularLocation>
        <location evidence="1">Membrane</location>
        <topology evidence="1">Multi-pass membrane protein</topology>
    </subcellularLocation>
</comment>
<feature type="transmembrane region" description="Helical" evidence="6">
    <location>
        <begin position="826"/>
        <end position="844"/>
    </location>
</feature>
<keyword evidence="3 6" id="KW-1133">Transmembrane helix</keyword>
<feature type="transmembrane region" description="Helical" evidence="6">
    <location>
        <begin position="879"/>
        <end position="904"/>
    </location>
</feature>
<feature type="compositionally biased region" description="Low complexity" evidence="5">
    <location>
        <begin position="367"/>
        <end position="446"/>
    </location>
</feature>
<feature type="transmembrane region" description="Helical" evidence="6">
    <location>
        <begin position="851"/>
        <end position="873"/>
    </location>
</feature>
<evidence type="ECO:0008006" key="10">
    <source>
        <dbReference type="Google" id="ProtNLM"/>
    </source>
</evidence>
<evidence type="ECO:0000313" key="9">
    <source>
        <dbReference type="Proteomes" id="UP000053958"/>
    </source>
</evidence>
<dbReference type="GO" id="GO:0016020">
    <property type="term" value="C:membrane"/>
    <property type="evidence" value="ECO:0007669"/>
    <property type="project" value="UniProtKB-SubCell"/>
</dbReference>
<keyword evidence="7" id="KW-0732">Signal</keyword>
<name>A0A0F4YIG5_RASE3</name>
<dbReference type="EMBL" id="LASV01000530">
    <property type="protein sequence ID" value="KKA17910.1"/>
    <property type="molecule type" value="Genomic_DNA"/>
</dbReference>
<feature type="compositionally biased region" description="Low complexity" evidence="5">
    <location>
        <begin position="131"/>
        <end position="150"/>
    </location>
</feature>
<keyword evidence="2 6" id="KW-0812">Transmembrane</keyword>
<evidence type="ECO:0000256" key="2">
    <source>
        <dbReference type="ARBA" id="ARBA00022692"/>
    </source>
</evidence>
<dbReference type="GeneID" id="25320412"/>
<feature type="region of interest" description="Disordered" evidence="5">
    <location>
        <begin position="58"/>
        <end position="150"/>
    </location>
</feature>
<keyword evidence="9" id="KW-1185">Reference proteome</keyword>
<evidence type="ECO:0000256" key="4">
    <source>
        <dbReference type="ARBA" id="ARBA00023136"/>
    </source>
</evidence>
<feature type="chain" id="PRO_5002481557" description="DUF895 domain membrane protein" evidence="7">
    <location>
        <begin position="23"/>
        <end position="1205"/>
    </location>
</feature>
<feature type="region of interest" description="Disordered" evidence="5">
    <location>
        <begin position="365"/>
        <end position="470"/>
    </location>
</feature>
<feature type="transmembrane region" description="Helical" evidence="6">
    <location>
        <begin position="997"/>
        <end position="1016"/>
    </location>
</feature>
<evidence type="ECO:0000256" key="5">
    <source>
        <dbReference type="SAM" id="MobiDB-lite"/>
    </source>
</evidence>
<evidence type="ECO:0000256" key="6">
    <source>
        <dbReference type="SAM" id="Phobius"/>
    </source>
</evidence>
<feature type="signal peptide" evidence="7">
    <location>
        <begin position="1"/>
        <end position="22"/>
    </location>
</feature>
<feature type="compositionally biased region" description="Basic and acidic residues" evidence="5">
    <location>
        <begin position="447"/>
        <end position="456"/>
    </location>
</feature>
<feature type="transmembrane region" description="Helical" evidence="6">
    <location>
        <begin position="1028"/>
        <end position="1048"/>
    </location>
</feature>
<feature type="compositionally biased region" description="Basic and acidic residues" evidence="5">
    <location>
        <begin position="256"/>
        <end position="265"/>
    </location>
</feature>
<dbReference type="PANTHER" id="PTHR23294:SF57">
    <property type="entry name" value="CINA C-TERMINAL DOMAIN-CONTAINING PROTEIN"/>
    <property type="match status" value="1"/>
</dbReference>
<dbReference type="RefSeq" id="XP_013324522.1">
    <property type="nucleotide sequence ID" value="XM_013469068.1"/>
</dbReference>
<feature type="transmembrane region" description="Helical" evidence="6">
    <location>
        <begin position="1171"/>
        <end position="1190"/>
    </location>
</feature>
<feature type="compositionally biased region" description="Polar residues" evidence="5">
    <location>
        <begin position="82"/>
        <end position="100"/>
    </location>
</feature>